<evidence type="ECO:0000256" key="2">
    <source>
        <dbReference type="ARBA" id="ARBA00023315"/>
    </source>
</evidence>
<accession>A0A1Y4QEK5</accession>
<dbReference type="InterPro" id="IPR050680">
    <property type="entry name" value="YpeA/RimI_acetyltransf"/>
</dbReference>
<dbReference type="PANTHER" id="PTHR43420">
    <property type="entry name" value="ACETYLTRANSFERASE"/>
    <property type="match status" value="1"/>
</dbReference>
<dbReference type="SUPFAM" id="SSF55729">
    <property type="entry name" value="Acyl-CoA N-acyltransferases (Nat)"/>
    <property type="match status" value="1"/>
</dbReference>
<dbReference type="Pfam" id="PF00583">
    <property type="entry name" value="Acetyltransf_1"/>
    <property type="match status" value="1"/>
</dbReference>
<dbReference type="CDD" id="cd04301">
    <property type="entry name" value="NAT_SF"/>
    <property type="match status" value="1"/>
</dbReference>
<proteinExistence type="predicted"/>
<evidence type="ECO:0000259" key="3">
    <source>
        <dbReference type="PROSITE" id="PS51186"/>
    </source>
</evidence>
<keyword evidence="2" id="KW-0012">Acyltransferase</keyword>
<name>A0A1Y4QEK5_9FIRM</name>
<sequence length="175" mass="20428">MEYCIEKASEKDLDEIENLYISVCRQLQRGINYACWSEGEYPTRNIADDGIKKDSLYVLRVNHKIVGTMILNNEYESEYVQGKWSVDVLDNEILVIHTLAVHPDFKKHGIASKMLDYAIAYGKELGYKTIRIDVCVKNMPAISLYQKYGFKNVGKVDFDRGKDEILWFYLYEYLI</sequence>
<protein>
    <recommendedName>
        <fullName evidence="3">N-acetyltransferase domain-containing protein</fullName>
    </recommendedName>
</protein>
<gene>
    <name evidence="4" type="ORF">B5E91_02455</name>
</gene>
<dbReference type="AlphaFoldDB" id="A0A1Y4QEK5"/>
<evidence type="ECO:0000313" key="5">
    <source>
        <dbReference type="Proteomes" id="UP000196258"/>
    </source>
</evidence>
<dbReference type="GO" id="GO:0016747">
    <property type="term" value="F:acyltransferase activity, transferring groups other than amino-acyl groups"/>
    <property type="evidence" value="ECO:0007669"/>
    <property type="project" value="InterPro"/>
</dbReference>
<keyword evidence="1" id="KW-0808">Transferase</keyword>
<organism evidence="4 5">
    <name type="scientific">Thomasclavelia spiroformis</name>
    <dbReference type="NCBI Taxonomy" id="29348"/>
    <lineage>
        <taxon>Bacteria</taxon>
        <taxon>Bacillati</taxon>
        <taxon>Bacillota</taxon>
        <taxon>Erysipelotrichia</taxon>
        <taxon>Erysipelotrichales</taxon>
        <taxon>Coprobacillaceae</taxon>
        <taxon>Thomasclavelia</taxon>
    </lineage>
</organism>
<dbReference type="Proteomes" id="UP000196258">
    <property type="component" value="Unassembled WGS sequence"/>
</dbReference>
<dbReference type="EMBL" id="NFLB01000002">
    <property type="protein sequence ID" value="OUQ06159.1"/>
    <property type="molecule type" value="Genomic_DNA"/>
</dbReference>
<dbReference type="PANTHER" id="PTHR43420:SF47">
    <property type="entry name" value="N-ACETYLTRANSFERASE DOMAIN-CONTAINING PROTEIN"/>
    <property type="match status" value="1"/>
</dbReference>
<dbReference type="PROSITE" id="PS51186">
    <property type="entry name" value="GNAT"/>
    <property type="match status" value="1"/>
</dbReference>
<dbReference type="Gene3D" id="3.40.630.30">
    <property type="match status" value="1"/>
</dbReference>
<evidence type="ECO:0000256" key="1">
    <source>
        <dbReference type="ARBA" id="ARBA00022679"/>
    </source>
</evidence>
<comment type="caution">
    <text evidence="4">The sequence shown here is derived from an EMBL/GenBank/DDBJ whole genome shotgun (WGS) entry which is preliminary data.</text>
</comment>
<dbReference type="InterPro" id="IPR000182">
    <property type="entry name" value="GNAT_dom"/>
</dbReference>
<feature type="domain" description="N-acetyltransferase" evidence="3">
    <location>
        <begin position="3"/>
        <end position="172"/>
    </location>
</feature>
<evidence type="ECO:0000313" key="4">
    <source>
        <dbReference type="EMBL" id="OUQ06159.1"/>
    </source>
</evidence>
<reference evidence="5" key="1">
    <citation type="submission" date="2017-04" db="EMBL/GenBank/DDBJ databases">
        <title>Function of individual gut microbiota members based on whole genome sequencing of pure cultures obtained from chicken caecum.</title>
        <authorList>
            <person name="Medvecky M."/>
            <person name="Cejkova D."/>
            <person name="Polansky O."/>
            <person name="Karasova D."/>
            <person name="Kubasova T."/>
            <person name="Cizek A."/>
            <person name="Rychlik I."/>
        </authorList>
    </citation>
    <scope>NUCLEOTIDE SEQUENCE [LARGE SCALE GENOMIC DNA]</scope>
    <source>
        <strain evidence="5">An149</strain>
    </source>
</reference>
<dbReference type="RefSeq" id="WP_087254645.1">
    <property type="nucleotide sequence ID" value="NZ_CAUFBS010000036.1"/>
</dbReference>
<dbReference type="InterPro" id="IPR016181">
    <property type="entry name" value="Acyl_CoA_acyltransferase"/>
</dbReference>